<dbReference type="EMBL" id="PQLX01000001">
    <property type="protein sequence ID" value="POU67702.1"/>
    <property type="molecule type" value="Genomic_DNA"/>
</dbReference>
<protein>
    <submittedName>
        <fullName evidence="1">Uncharacterized protein</fullName>
    </submittedName>
</protein>
<dbReference type="OrthoDB" id="6650149at2"/>
<proteinExistence type="predicted"/>
<name>A0A2S4S1I8_CITAM</name>
<dbReference type="Proteomes" id="UP000237003">
    <property type="component" value="Unassembled WGS sequence"/>
</dbReference>
<sequence length="183" mass="20135">MAKGWSIDPAAFAGLVADDVRLRQRAIATQLLNEIVKRSPVGNPELWAINATAVGYNKAVGEWNESLYDNPDNLTKTGRLRKKVRVNDSMDIKRPADYRAGTFRASHFVSIGSPDYSVPTEEDPRGTMTFLNGKNIIDQAPAYSVIYIQSNLPYSVPLENGHSKQAPTGVYAVSFNGVTQAYK</sequence>
<gene>
    <name evidence="1" type="ORF">C3430_00950</name>
</gene>
<dbReference type="AlphaFoldDB" id="A0A2S4S1I8"/>
<organism evidence="1 2">
    <name type="scientific">Citrobacter amalonaticus</name>
    <dbReference type="NCBI Taxonomy" id="35703"/>
    <lineage>
        <taxon>Bacteria</taxon>
        <taxon>Pseudomonadati</taxon>
        <taxon>Pseudomonadota</taxon>
        <taxon>Gammaproteobacteria</taxon>
        <taxon>Enterobacterales</taxon>
        <taxon>Enterobacteriaceae</taxon>
        <taxon>Citrobacter</taxon>
    </lineage>
</organism>
<reference evidence="1 2" key="1">
    <citation type="submission" date="2018-01" db="EMBL/GenBank/DDBJ databases">
        <title>Complete genome sequences of 14 Citrobacter spp. isolated from plant in Canada.</title>
        <authorList>
            <person name="Bhandare S.G."/>
            <person name="Colavecchio A."/>
            <person name="Jeukens J."/>
            <person name="Emond-Rheault J.-G."/>
            <person name="Freschi L."/>
            <person name="Hamel J."/>
            <person name="Kukavica-Ibrulj I."/>
            <person name="Levesque R."/>
            <person name="Goodridge L."/>
        </authorList>
    </citation>
    <scope>NUCLEOTIDE SEQUENCE [LARGE SCALE GENOMIC DNA]</scope>
    <source>
        <strain evidence="1 2">S1285</strain>
    </source>
</reference>
<comment type="caution">
    <text evidence="1">The sequence shown here is derived from an EMBL/GenBank/DDBJ whole genome shotgun (WGS) entry which is preliminary data.</text>
</comment>
<evidence type="ECO:0000313" key="2">
    <source>
        <dbReference type="Proteomes" id="UP000237003"/>
    </source>
</evidence>
<evidence type="ECO:0000313" key="1">
    <source>
        <dbReference type="EMBL" id="POU67702.1"/>
    </source>
</evidence>
<accession>A0A2S4S1I8</accession>
<dbReference type="RefSeq" id="WP_103779209.1">
    <property type="nucleotide sequence ID" value="NZ_PQLX01000001.1"/>
</dbReference>